<evidence type="ECO:0000256" key="3">
    <source>
        <dbReference type="ARBA" id="ARBA00009479"/>
    </source>
</evidence>
<dbReference type="SUPFAM" id="SSF50104">
    <property type="entry name" value="Translation proteins SH3-like domain"/>
    <property type="match status" value="1"/>
</dbReference>
<comment type="subcellular location">
    <subcellularLocation>
        <location evidence="1 7">Cytoplasm</location>
    </subcellularLocation>
</comment>
<dbReference type="Proteomes" id="UP000264702">
    <property type="component" value="Unassembled WGS sequence"/>
</dbReference>
<dbReference type="SMART" id="SM00841">
    <property type="entry name" value="Elong-fact-P_C"/>
    <property type="match status" value="1"/>
</dbReference>
<feature type="domain" description="Elongation factor P C-terminal" evidence="8">
    <location>
        <begin position="134"/>
        <end position="190"/>
    </location>
</feature>
<dbReference type="PROSITE" id="PS01275">
    <property type="entry name" value="EFP"/>
    <property type="match status" value="1"/>
</dbReference>
<dbReference type="SUPFAM" id="SSF50249">
    <property type="entry name" value="Nucleic acid-binding proteins"/>
    <property type="match status" value="2"/>
</dbReference>
<dbReference type="InterPro" id="IPR013852">
    <property type="entry name" value="Transl_elong_P/YeiP_CS"/>
</dbReference>
<evidence type="ECO:0000313" key="11">
    <source>
        <dbReference type="Proteomes" id="UP000264702"/>
    </source>
</evidence>
<feature type="domain" description="Translation elongation factor P/YeiP central" evidence="9">
    <location>
        <begin position="72"/>
        <end position="126"/>
    </location>
</feature>
<dbReference type="SMART" id="SM01185">
    <property type="entry name" value="EFP"/>
    <property type="match status" value="1"/>
</dbReference>
<dbReference type="FunFam" id="2.40.50.140:FF:000009">
    <property type="entry name" value="Elongation factor P"/>
    <property type="match status" value="1"/>
</dbReference>
<dbReference type="InterPro" id="IPR012340">
    <property type="entry name" value="NA-bd_OB-fold"/>
</dbReference>
<dbReference type="InterPro" id="IPR014722">
    <property type="entry name" value="Rib_uL2_dom2"/>
</dbReference>
<dbReference type="HAMAP" id="MF_00141">
    <property type="entry name" value="EF_P"/>
    <property type="match status" value="1"/>
</dbReference>
<dbReference type="NCBIfam" id="NF001810">
    <property type="entry name" value="PRK00529.1"/>
    <property type="match status" value="1"/>
</dbReference>
<keyword evidence="11" id="KW-1185">Reference proteome</keyword>
<dbReference type="InterPro" id="IPR013185">
    <property type="entry name" value="Transl_elong_KOW-like"/>
</dbReference>
<keyword evidence="4 7" id="KW-0963">Cytoplasm</keyword>
<comment type="similarity">
    <text evidence="3 7">Belongs to the elongation factor P family.</text>
</comment>
<evidence type="ECO:0000256" key="5">
    <source>
        <dbReference type="ARBA" id="ARBA00022768"/>
    </source>
</evidence>
<keyword evidence="6 7" id="KW-0648">Protein biosynthesis</keyword>
<gene>
    <name evidence="7" type="primary">efp</name>
    <name evidence="10" type="ORF">D0Y96_01920</name>
</gene>
<dbReference type="Gene3D" id="2.40.50.140">
    <property type="entry name" value="Nucleic acid-binding proteins"/>
    <property type="match status" value="2"/>
</dbReference>
<dbReference type="InterPro" id="IPR001059">
    <property type="entry name" value="Transl_elong_P/YeiP_cen"/>
</dbReference>
<keyword evidence="5 7" id="KW-0251">Elongation factor</keyword>
<evidence type="ECO:0000256" key="6">
    <source>
        <dbReference type="ARBA" id="ARBA00022917"/>
    </source>
</evidence>
<dbReference type="GO" id="GO:0003746">
    <property type="term" value="F:translation elongation factor activity"/>
    <property type="evidence" value="ECO:0007669"/>
    <property type="project" value="UniProtKB-UniRule"/>
</dbReference>
<dbReference type="PANTHER" id="PTHR30053:SF12">
    <property type="entry name" value="ELONGATION FACTOR P (EF-P) FAMILY PROTEIN"/>
    <property type="match status" value="1"/>
</dbReference>
<reference evidence="10 11" key="1">
    <citation type="submission" date="2018-08" db="EMBL/GenBank/DDBJ databases">
        <title>Acidipila sp. 4G-K13, an acidobacterium isolated from forest soil.</title>
        <authorList>
            <person name="Gao Z.-H."/>
            <person name="Qiu L.-H."/>
        </authorList>
    </citation>
    <scope>NUCLEOTIDE SEQUENCE [LARGE SCALE GENOMIC DNA]</scope>
    <source>
        <strain evidence="10 11">4G-K13</strain>
    </source>
</reference>
<proteinExistence type="inferred from homology"/>
<dbReference type="UniPathway" id="UPA00345"/>
<evidence type="ECO:0000313" key="10">
    <source>
        <dbReference type="EMBL" id="RFU18348.1"/>
    </source>
</evidence>
<evidence type="ECO:0000256" key="1">
    <source>
        <dbReference type="ARBA" id="ARBA00004496"/>
    </source>
</evidence>
<dbReference type="PANTHER" id="PTHR30053">
    <property type="entry name" value="ELONGATION FACTOR P"/>
    <property type="match status" value="1"/>
</dbReference>
<dbReference type="EMBL" id="QVQT01000001">
    <property type="protein sequence ID" value="RFU18348.1"/>
    <property type="molecule type" value="Genomic_DNA"/>
</dbReference>
<dbReference type="Gene3D" id="2.30.30.30">
    <property type="match status" value="1"/>
</dbReference>
<evidence type="ECO:0000259" key="8">
    <source>
        <dbReference type="SMART" id="SM00841"/>
    </source>
</evidence>
<protein>
    <recommendedName>
        <fullName evidence="7">Elongation factor P</fullName>
        <shortName evidence="7">EF-P</shortName>
    </recommendedName>
</protein>
<organism evidence="10 11">
    <name type="scientific">Paracidobacterium acidisoli</name>
    <dbReference type="NCBI Taxonomy" id="2303751"/>
    <lineage>
        <taxon>Bacteria</taxon>
        <taxon>Pseudomonadati</taxon>
        <taxon>Acidobacteriota</taxon>
        <taxon>Terriglobia</taxon>
        <taxon>Terriglobales</taxon>
        <taxon>Acidobacteriaceae</taxon>
        <taxon>Paracidobacterium</taxon>
    </lineage>
</organism>
<evidence type="ECO:0000259" key="9">
    <source>
        <dbReference type="SMART" id="SM01185"/>
    </source>
</evidence>
<name>A0A372ITW3_9BACT</name>
<dbReference type="InterPro" id="IPR020599">
    <property type="entry name" value="Transl_elong_fac_P/YeiP"/>
</dbReference>
<evidence type="ECO:0000256" key="4">
    <source>
        <dbReference type="ARBA" id="ARBA00022490"/>
    </source>
</evidence>
<dbReference type="RefSeq" id="WP_117297642.1">
    <property type="nucleotide sequence ID" value="NZ_QVQT02000001.1"/>
</dbReference>
<dbReference type="GO" id="GO:0043043">
    <property type="term" value="P:peptide biosynthetic process"/>
    <property type="evidence" value="ECO:0007669"/>
    <property type="project" value="InterPro"/>
</dbReference>
<sequence>MAALIDALNVKRKTVFEFENAPFYCMDADVSTPTARGGQTLVRLKMRNLLTGAVFDKTFKATEKFGEPDLQLVPATYLYSDGEGSHFLDQESFETLTLTPAMVGDALEFLVDGTLLQVHRYNGNPIALQLPQFVELSVTYAEPVVRGGSASGGDTKMARLETGIEVRVPPFIKEGDKVRVSTETRDFAGRA</sequence>
<dbReference type="InterPro" id="IPR011768">
    <property type="entry name" value="Transl_elongation_fac_P"/>
</dbReference>
<dbReference type="InterPro" id="IPR015365">
    <property type="entry name" value="Elong-fact-P_C"/>
</dbReference>
<dbReference type="CDD" id="cd05794">
    <property type="entry name" value="S1_EF-P_repeat_2"/>
    <property type="match status" value="1"/>
</dbReference>
<dbReference type="Pfam" id="PF09285">
    <property type="entry name" value="Elong-fact-P_C"/>
    <property type="match status" value="1"/>
</dbReference>
<dbReference type="FunFam" id="2.40.50.140:FF:000004">
    <property type="entry name" value="Elongation factor P"/>
    <property type="match status" value="1"/>
</dbReference>
<dbReference type="PIRSF" id="PIRSF005901">
    <property type="entry name" value="EF-P"/>
    <property type="match status" value="1"/>
</dbReference>
<dbReference type="AlphaFoldDB" id="A0A372ITW3"/>
<accession>A0A372ITW3</accession>
<evidence type="ECO:0000256" key="7">
    <source>
        <dbReference type="HAMAP-Rule" id="MF_00141"/>
    </source>
</evidence>
<dbReference type="InterPro" id="IPR008991">
    <property type="entry name" value="Translation_prot_SH3-like_sf"/>
</dbReference>
<dbReference type="OrthoDB" id="9801844at2"/>
<evidence type="ECO:0000256" key="2">
    <source>
        <dbReference type="ARBA" id="ARBA00004815"/>
    </source>
</evidence>
<dbReference type="Pfam" id="PF08207">
    <property type="entry name" value="EFP_N"/>
    <property type="match status" value="1"/>
</dbReference>
<comment type="function">
    <text evidence="7">Involved in peptide bond synthesis. Stimulates efficient translation and peptide-bond synthesis on native or reconstituted 70S ribosomes in vitro. Probably functions indirectly by altering the affinity of the ribosome for aminoacyl-tRNA, thus increasing their reactivity as acceptors for peptidyl transferase.</text>
</comment>
<dbReference type="Pfam" id="PF01132">
    <property type="entry name" value="EFP"/>
    <property type="match status" value="1"/>
</dbReference>
<comment type="caution">
    <text evidence="10">The sequence shown here is derived from an EMBL/GenBank/DDBJ whole genome shotgun (WGS) entry which is preliminary data.</text>
</comment>
<comment type="pathway">
    <text evidence="2 7">Protein biosynthesis; polypeptide chain elongation.</text>
</comment>
<dbReference type="GO" id="GO:0005829">
    <property type="term" value="C:cytosol"/>
    <property type="evidence" value="ECO:0007669"/>
    <property type="project" value="UniProtKB-ARBA"/>
</dbReference>